<keyword evidence="4" id="KW-1185">Reference proteome</keyword>
<dbReference type="Proteomes" id="UP001210865">
    <property type="component" value="Chromosome"/>
</dbReference>
<feature type="chain" id="PRO_5047548887" description="DUF11 domain-containing protein" evidence="1">
    <location>
        <begin position="30"/>
        <end position="1675"/>
    </location>
</feature>
<dbReference type="EMBL" id="CP115174">
    <property type="protein sequence ID" value="WBO23151.1"/>
    <property type="molecule type" value="Genomic_DNA"/>
</dbReference>
<sequence>MSDFRKIFRRASLGLGLATAAVPVTTALSAPVSNTASIHYTINGLDRTVSSNTVSTEDVIAKRPTTLSFRQLPDGYKLHDMKCDTSPTIMFTPSPVNVAELAASAPLESFDVFNPEIIVIDSQGGNHDPLVRETVTITADFDGHSHPVPLLETGPDTGVFAGAFPGIGSPVDDALKACDPSGELSRNGTVKISFTEDEYSYGSTATLLIDPTGYTFDSRTGTVIDGATVSIVNDATGQPAAVIGEDGKSVYPSTVISGQTATDSSGHVYPASPGKYRFPLLAPGRYHLVITPPGQYTVPSTASPTAIAKLPNTVGGYIISDASYEKPFDLTDPAPLEVDVPMDAARDGQLLLEKTASLDVASPGDFVQYRLNITNKSSADASGVTITDTLPIGLRYRAGSTRGVSGNSVSSAVTQPDVSGDGRRLTFTVPTLAAGASTQLSYVVAIAPGAPVGEAINHAVAAGASITSNDASASVRIRPLLFTDALTIIGRVTEGDCGSPERGRKGVPGIRLLMEDGTIVVTDRDGLYHFEGAKPGTHVVQIDTNSVSRAFAPVACDLDSRQARSPISRFVEGGGGSLQRVDFQLRRTGAESEANSALPIDVASDGDAAGNREDWLAIATPGVDWMFPLADHNPRAPALRVVIKHLPGQRVALTVNGAPVDPLSFDGTDSDDKRGVAVSRWTGLPMQDRDNVLEARVLDASGRLVTTLTRTVHYANAAAHVSYVPEKSKLVADGLTRPLIAVRVTDRDGKPVRAGTIIPFRVDQPYTAAQEVAAQQGRQLAGLDRAAATARVVGDDGLAFVALEPTMQAGEVHVVVSLRDGDKETNTDFKAWLAAMQKDWVVVGFGKGTAGYSMLKKHSESVPGGRHDVTTDGQLAFYAKGRIKGSWLITIAYDSAKTRDLDRGLLGQIDPDRYYTVYGDGTQQSYDASTSRKLYLRLERRDFYALFGDFETGMTETKLARYSRTLNGVKAQYQGNHLMFTAFAANDDQLYGRDEIRGNGLSGPYRLSASGIVVNSDQVTIETRDRFRSEKIVDSKQMTRHIDYDIDPDAGTLRFREPILSRDTDLNPIYIVVDYETYGRSRKLAAGGRAAVKLFHGRVEAGASVLRDETLSKATVAGVDLKIHVDSKTEIRAEGATGGRDGLGNGKAYLAEFEHHDSRIDMLAYSQQQDEDFGLGQQNFGEAGTSKSGIDGRLRITEKLNFVGSGWYQRDLDGSAKRFALDTKLEYRRKTGTVFAGAQIASDRTIGDAKRDSRLLTFGGSQNFFNNKVVVTGQTQIAIGGMDSSVDFPVRHQVDVAWRITKGIRLIGTEEIAEGDKYKAHSTRIGFDVAPWTGARLLSTLNQQAIGENGPRTFAQYGLSQSLPLGHGWSVDGTVDASSTVKGTIAPTDLVNPFQPVSSGTTISGTDQEDGDYKAITGGLTYRSEAWSWNGRAEYRLSDLSKRWGFTSNMLRTLGQGKTLASSVRIYKVKEDDGGKVSFASADLAFAMRPLDSRWSLLERLELRHEGANGSATSNNALAVPTFAQGDDTTTRIINNIAVNYRTGAEGDGHGLEVSLYYGAKYVRGRYSDDVYQGFIDVIGLEIRKDVGTHFDVGVAGSVQHAWTDKAVSFSAGPSIGVSPGRNMWITAGYNVTGYRDHDYQDARYTRQGPYVTMRLKFDQLSLGDAGRALRGAVR</sequence>
<evidence type="ECO:0000313" key="4">
    <source>
        <dbReference type="Proteomes" id="UP001210865"/>
    </source>
</evidence>
<accession>A0ABY7NUL9</accession>
<feature type="signal peptide" evidence="1">
    <location>
        <begin position="1"/>
        <end position="29"/>
    </location>
</feature>
<protein>
    <recommendedName>
        <fullName evidence="2">DUF11 domain-containing protein</fullName>
    </recommendedName>
</protein>
<evidence type="ECO:0000313" key="3">
    <source>
        <dbReference type="EMBL" id="WBO23151.1"/>
    </source>
</evidence>
<organism evidence="3 4">
    <name type="scientific">Sphingomonas abietis</name>
    <dbReference type="NCBI Taxonomy" id="3012344"/>
    <lineage>
        <taxon>Bacteria</taxon>
        <taxon>Pseudomonadati</taxon>
        <taxon>Pseudomonadota</taxon>
        <taxon>Alphaproteobacteria</taxon>
        <taxon>Sphingomonadales</taxon>
        <taxon>Sphingomonadaceae</taxon>
        <taxon>Sphingomonas</taxon>
    </lineage>
</organism>
<name>A0ABY7NUL9_9SPHN</name>
<feature type="domain" description="DUF11" evidence="2">
    <location>
        <begin position="350"/>
        <end position="468"/>
    </location>
</feature>
<proteinExistence type="predicted"/>
<evidence type="ECO:0000256" key="1">
    <source>
        <dbReference type="SAM" id="SignalP"/>
    </source>
</evidence>
<dbReference type="InterPro" id="IPR008969">
    <property type="entry name" value="CarboxyPept-like_regulatory"/>
</dbReference>
<dbReference type="InterPro" id="IPR047589">
    <property type="entry name" value="DUF11_rpt"/>
</dbReference>
<evidence type="ECO:0000259" key="2">
    <source>
        <dbReference type="Pfam" id="PF01345"/>
    </source>
</evidence>
<dbReference type="PANTHER" id="PTHR34819">
    <property type="entry name" value="LARGE CYSTEINE-RICH PERIPLASMIC PROTEIN OMCB"/>
    <property type="match status" value="1"/>
</dbReference>
<keyword evidence="1" id="KW-0732">Signal</keyword>
<dbReference type="NCBIfam" id="TIGR01451">
    <property type="entry name" value="B_ant_repeat"/>
    <property type="match status" value="1"/>
</dbReference>
<gene>
    <name evidence="3" type="ORF">PBT88_03145</name>
</gene>
<dbReference type="InterPro" id="IPR001434">
    <property type="entry name" value="OmcB-like_DUF11"/>
</dbReference>
<reference evidence="3 4" key="1">
    <citation type="submission" date="2022-12" db="EMBL/GenBank/DDBJ databases">
        <title>Sphingomonas abieness sp. nov., an endophytic bacterium isolated from Abies koreana.</title>
        <authorList>
            <person name="Jiang L."/>
            <person name="Lee J."/>
        </authorList>
    </citation>
    <scope>NUCLEOTIDE SEQUENCE [LARGE SCALE GENOMIC DNA]</scope>
    <source>
        <strain evidence="4">PAMB 00755</strain>
    </source>
</reference>
<dbReference type="InterPro" id="IPR051172">
    <property type="entry name" value="Chlamydia_OmcB"/>
</dbReference>
<dbReference type="SUPFAM" id="SSF49464">
    <property type="entry name" value="Carboxypeptidase regulatory domain-like"/>
    <property type="match status" value="1"/>
</dbReference>
<dbReference type="RefSeq" id="WP_270077786.1">
    <property type="nucleotide sequence ID" value="NZ_CP115174.1"/>
</dbReference>
<dbReference type="Pfam" id="PF01345">
    <property type="entry name" value="DUF11"/>
    <property type="match status" value="1"/>
</dbReference>
<dbReference type="PANTHER" id="PTHR34819:SF3">
    <property type="entry name" value="CELL SURFACE PROTEIN"/>
    <property type="match status" value="1"/>
</dbReference>